<keyword evidence="3" id="KW-1185">Reference proteome</keyword>
<evidence type="ECO:0000313" key="3">
    <source>
        <dbReference type="Proteomes" id="UP001056384"/>
    </source>
</evidence>
<dbReference type="AlphaFoldDB" id="A0A9Q9AYC6"/>
<sequence>MSPTASKNPRKRKHTAISGSEQDIYEAHVQLQLKPQHHGTFQALVTRHLQNRHDFTANEEISAVDDVLPFMRDFGPALFPTNLSYRGHLVNLSQSTQRQPIGWACRSGASGPVYVLDGRLSNTVRAKWRKDRDGRAPSENEEAEFSKLGTVLKQLFEAVLTYMKENTVGTETRTETHLIESILGKEEHDTTKRSSSRESSPDIPLVVAIRKRSFKENSRLNASNSTPSEARASSHGADRSVPHASSSITGPPFDLAPMDTSTTSMSPAAPTCAPPARVAPAYSLVDEIFGVVTTGQASEIPTTGSIVSQIQRPPVCAQPTRRPQSTLTTQPKRVVNPSTRPNLTTRPAAKRSTTRCAADRLILDTSALPAITQQRRVRELTARSSTTSGQNNELIRQLQDAIASASPAQRSERLCIPTPRSASGHSLPAMSPLPCMAAVDSATSSFVVHNPEMGMPQVIATLPPVRILAQHEWQLLSRTTAVRPLDHTWTEADQNRMLAYRAAMGWMGGLPLRPK</sequence>
<protein>
    <submittedName>
        <fullName evidence="2">Uncharacterized protein</fullName>
    </submittedName>
</protein>
<organism evidence="2 3">
    <name type="scientific">Septoria linicola</name>
    <dbReference type="NCBI Taxonomy" id="215465"/>
    <lineage>
        <taxon>Eukaryota</taxon>
        <taxon>Fungi</taxon>
        <taxon>Dikarya</taxon>
        <taxon>Ascomycota</taxon>
        <taxon>Pezizomycotina</taxon>
        <taxon>Dothideomycetes</taxon>
        <taxon>Dothideomycetidae</taxon>
        <taxon>Mycosphaerellales</taxon>
        <taxon>Mycosphaerellaceae</taxon>
        <taxon>Septoria</taxon>
    </lineage>
</organism>
<feature type="compositionally biased region" description="Polar residues" evidence="1">
    <location>
        <begin position="219"/>
        <end position="228"/>
    </location>
</feature>
<feature type="compositionally biased region" description="Low complexity" evidence="1">
    <location>
        <begin position="256"/>
        <end position="272"/>
    </location>
</feature>
<feature type="region of interest" description="Disordered" evidence="1">
    <location>
        <begin position="169"/>
        <end position="202"/>
    </location>
</feature>
<feature type="region of interest" description="Disordered" evidence="1">
    <location>
        <begin position="217"/>
        <end position="272"/>
    </location>
</feature>
<evidence type="ECO:0000313" key="2">
    <source>
        <dbReference type="EMBL" id="USW54021.1"/>
    </source>
</evidence>
<name>A0A9Q9AYC6_9PEZI</name>
<dbReference type="EMBL" id="CP099423">
    <property type="protein sequence ID" value="USW54021.1"/>
    <property type="molecule type" value="Genomic_DNA"/>
</dbReference>
<reference evidence="2" key="1">
    <citation type="submission" date="2022-06" db="EMBL/GenBank/DDBJ databases">
        <title>Complete genome sequences of two strains of the flax pathogen Septoria linicola.</title>
        <authorList>
            <person name="Lapalu N."/>
            <person name="Simon A."/>
            <person name="Demenou B."/>
            <person name="Paumier D."/>
            <person name="Guillot M.-P."/>
            <person name="Gout L."/>
            <person name="Valade R."/>
        </authorList>
    </citation>
    <scope>NUCLEOTIDE SEQUENCE</scope>
    <source>
        <strain evidence="2">SE15195</strain>
    </source>
</reference>
<feature type="compositionally biased region" description="Polar residues" evidence="1">
    <location>
        <begin position="321"/>
        <end position="345"/>
    </location>
</feature>
<proteinExistence type="predicted"/>
<feature type="region of interest" description="Disordered" evidence="1">
    <location>
        <begin position="312"/>
        <end position="356"/>
    </location>
</feature>
<gene>
    <name evidence="2" type="ORF">Slin15195_G073400</name>
</gene>
<accession>A0A9Q9AYC6</accession>
<feature type="compositionally biased region" description="Basic and acidic residues" evidence="1">
    <location>
        <begin position="172"/>
        <end position="200"/>
    </location>
</feature>
<dbReference type="Proteomes" id="UP001056384">
    <property type="component" value="Chromosome 6"/>
</dbReference>
<evidence type="ECO:0000256" key="1">
    <source>
        <dbReference type="SAM" id="MobiDB-lite"/>
    </source>
</evidence>